<dbReference type="Proteomes" id="UP000219514">
    <property type="component" value="Unassembled WGS sequence"/>
</dbReference>
<sequence>MSAPTPCYRHRTWLVHCEDCTTWHLARAVAARDAASSTATASVLTLVPTGSRRPVVVPIAA</sequence>
<reference evidence="1 2" key="1">
    <citation type="submission" date="2017-09" db="EMBL/GenBank/DDBJ databases">
        <authorList>
            <person name="Ehlers B."/>
            <person name="Leendertz F.H."/>
        </authorList>
    </citation>
    <scope>NUCLEOTIDE SEQUENCE [LARGE SCALE GENOMIC DNA]</scope>
    <source>
        <strain evidence="1 2">DSM 46844</strain>
    </source>
</reference>
<dbReference type="EMBL" id="OBDO01000007">
    <property type="protein sequence ID" value="SNX97569.1"/>
    <property type="molecule type" value="Genomic_DNA"/>
</dbReference>
<evidence type="ECO:0000313" key="2">
    <source>
        <dbReference type="Proteomes" id="UP000219514"/>
    </source>
</evidence>
<accession>A0A285EEN1</accession>
<name>A0A285EEN1_9ACTN</name>
<organism evidence="1 2">
    <name type="scientific">Geodermatophilus sabuli</name>
    <dbReference type="NCBI Taxonomy" id="1564158"/>
    <lineage>
        <taxon>Bacteria</taxon>
        <taxon>Bacillati</taxon>
        <taxon>Actinomycetota</taxon>
        <taxon>Actinomycetes</taxon>
        <taxon>Geodermatophilales</taxon>
        <taxon>Geodermatophilaceae</taxon>
        <taxon>Geodermatophilus</taxon>
    </lineage>
</organism>
<proteinExistence type="predicted"/>
<keyword evidence="2" id="KW-1185">Reference proteome</keyword>
<evidence type="ECO:0000313" key="1">
    <source>
        <dbReference type="EMBL" id="SNX97569.1"/>
    </source>
</evidence>
<protein>
    <submittedName>
        <fullName evidence="1">Uncharacterized protein</fullName>
    </submittedName>
</protein>
<dbReference type="RefSeq" id="WP_097207518.1">
    <property type="nucleotide sequence ID" value="NZ_JACHXB010000006.1"/>
</dbReference>
<dbReference type="AlphaFoldDB" id="A0A285EEN1"/>
<gene>
    <name evidence="1" type="ORF">SAMN06893097_107213</name>
</gene>